<protein>
    <recommendedName>
        <fullName evidence="1">DUF6792 domain-containing protein</fullName>
    </recommendedName>
</protein>
<sequence>MSQKLVLDTDLLRARVMSLEYKHLTAEEIRRIYIEETGSNPPAQIHVYHSEDFRNVNVNDSGFDGTIIHFYDEEKGINQMYTIARGSEKREKDTWKPLDWAYNALGIFVGQSRSQYRDALEFDRKVTQIITEELKRKGQTIELKKIGLGHSQGGNHAEMIQLTEHRFSQVYVINDAPPSAYQLAYIDKRFRYELAKKFTPNILSDYNLIYSIPPSKLKSFAEEYYKKQIDERSIHHLTAEEDLLYAVSGVRGFAELVHLIHQEMKCGRGQIIDKTNEAVEQYQKRNLLSNDLYKNSMNTAAQRYTNMINDMRGQHITLYYDVIIREKKR</sequence>
<dbReference type="AlphaFoldDB" id="A0AAN0YKT0"/>
<keyword evidence="3" id="KW-1185">Reference proteome</keyword>
<dbReference type="EMBL" id="CP016622">
    <property type="protein sequence ID" value="ANZ28762.1"/>
    <property type="molecule type" value="Genomic_DNA"/>
</dbReference>
<dbReference type="InterPro" id="IPR046742">
    <property type="entry name" value="DUF6792"/>
</dbReference>
<name>A0AAN0YKT0_PARTM</name>
<proteinExistence type="predicted"/>
<accession>A0AAN0YKT0</accession>
<dbReference type="KEGG" id="ptl:AOT13_00695"/>
<evidence type="ECO:0000259" key="1">
    <source>
        <dbReference type="Pfam" id="PF20591"/>
    </source>
</evidence>
<evidence type="ECO:0000313" key="3">
    <source>
        <dbReference type="Proteomes" id="UP000093052"/>
    </source>
</evidence>
<dbReference type="Pfam" id="PF20591">
    <property type="entry name" value="DUF6792"/>
    <property type="match status" value="1"/>
</dbReference>
<gene>
    <name evidence="2" type="ORF">BCV53_00700</name>
</gene>
<feature type="domain" description="DUF6792" evidence="1">
    <location>
        <begin position="21"/>
        <end position="245"/>
    </location>
</feature>
<organism evidence="2 3">
    <name type="scientific">Parageobacillus thermoglucosidasius</name>
    <name type="common">Geobacillus thermoglucosidasius</name>
    <dbReference type="NCBI Taxonomy" id="1426"/>
    <lineage>
        <taxon>Bacteria</taxon>
        <taxon>Bacillati</taxon>
        <taxon>Bacillota</taxon>
        <taxon>Bacilli</taxon>
        <taxon>Bacillales</taxon>
        <taxon>Anoxybacillaceae</taxon>
        <taxon>Parageobacillus</taxon>
    </lineage>
</organism>
<evidence type="ECO:0000313" key="2">
    <source>
        <dbReference type="EMBL" id="ANZ28762.1"/>
    </source>
</evidence>
<dbReference type="Proteomes" id="UP000093052">
    <property type="component" value="Chromosome"/>
</dbReference>
<reference evidence="3" key="1">
    <citation type="journal article" date="2016" name="Genome Announc.">
        <title>Complete Genome Sequence of Geobacillus thermoglucosidasius NCIMB 11955, the Progenitor of a Bioethanol Production Strain.</title>
        <authorList>
            <person name="Sheng L."/>
            <person name="Zhang Y."/>
            <person name="Minton N.P."/>
        </authorList>
    </citation>
    <scope>NUCLEOTIDE SEQUENCE [LARGE SCALE GENOMIC DNA]</scope>
    <source>
        <strain evidence="3">NCIMB 11955</strain>
    </source>
</reference>